<sequence length="62" mass="7231">MLDSLRTLFLKFADNFRQFHWNACHVNIIFVQHVWKNTKYCPFPKVTDVLVCPAEDCSGKAS</sequence>
<gene>
    <name evidence="1" type="ORF">BTMF_LOCUS14779</name>
</gene>
<dbReference type="WBParaSite" id="BTMF_0001680601-mRNA-1">
    <property type="protein sequence ID" value="BTMF_0001680601-mRNA-1"/>
    <property type="gene ID" value="BTMF_0001680601"/>
</dbReference>
<dbReference type="AlphaFoldDB" id="A0A0R3R9U3"/>
<evidence type="ECO:0000313" key="1">
    <source>
        <dbReference type="EMBL" id="VDO51055.1"/>
    </source>
</evidence>
<evidence type="ECO:0000313" key="2">
    <source>
        <dbReference type="Proteomes" id="UP000280834"/>
    </source>
</evidence>
<dbReference type="Proteomes" id="UP000280834">
    <property type="component" value="Unassembled WGS sequence"/>
</dbReference>
<keyword evidence="2" id="KW-1185">Reference proteome</keyword>
<reference evidence="1 2" key="2">
    <citation type="submission" date="2018-11" db="EMBL/GenBank/DDBJ databases">
        <authorList>
            <consortium name="Pathogen Informatics"/>
        </authorList>
    </citation>
    <scope>NUCLEOTIDE SEQUENCE [LARGE SCALE GENOMIC DNA]</scope>
</reference>
<accession>A0A0R3R9U3</accession>
<organism evidence="3">
    <name type="scientific">Brugia timori</name>
    <dbReference type="NCBI Taxonomy" id="42155"/>
    <lineage>
        <taxon>Eukaryota</taxon>
        <taxon>Metazoa</taxon>
        <taxon>Ecdysozoa</taxon>
        <taxon>Nematoda</taxon>
        <taxon>Chromadorea</taxon>
        <taxon>Rhabditida</taxon>
        <taxon>Spirurina</taxon>
        <taxon>Spiruromorpha</taxon>
        <taxon>Filarioidea</taxon>
        <taxon>Onchocercidae</taxon>
        <taxon>Brugia</taxon>
    </lineage>
</organism>
<evidence type="ECO:0000313" key="3">
    <source>
        <dbReference type="WBParaSite" id="BTMF_0001680601-mRNA-1"/>
    </source>
</evidence>
<proteinExistence type="predicted"/>
<protein>
    <submittedName>
        <fullName evidence="3">Secreted protein</fullName>
    </submittedName>
</protein>
<reference evidence="3" key="1">
    <citation type="submission" date="2017-02" db="UniProtKB">
        <authorList>
            <consortium name="WormBaseParasite"/>
        </authorList>
    </citation>
    <scope>IDENTIFICATION</scope>
</reference>
<dbReference type="EMBL" id="UZAG01021604">
    <property type="protein sequence ID" value="VDO51055.1"/>
    <property type="molecule type" value="Genomic_DNA"/>
</dbReference>
<name>A0A0R3R9U3_9BILA</name>